<dbReference type="RefSeq" id="XP_034014303.1">
    <property type="nucleotide sequence ID" value="XM_034159255.1"/>
</dbReference>
<dbReference type="Proteomes" id="UP000449547">
    <property type="component" value="Unassembled WGS sequence"/>
</dbReference>
<dbReference type="GeneID" id="54779603"/>
<evidence type="ECO:0000256" key="1">
    <source>
        <dbReference type="SAM" id="MobiDB-lite"/>
    </source>
</evidence>
<dbReference type="VEuPathDB" id="FungiDB:DIURU_000950"/>
<sequence length="210" mass="22778">MLSMSKNNTPESIAMLLSDTAVTYVDLEAEDTNKEEPVTTTTNNNKMNVSDMIESEPVPEITSPTETSPKSAESVDAIPVTDDTSDPISNSSSSGGDAKSAPSTAADNTVTIETPSPTSAPTSAPVPPYPVQVANSQSDDSSKLIDDADANSQDDSIQAVHRAQLDQLKARHQQRIAKLKRRQHRKLDRYRRSHLLVKLIIDLSHDVTRL</sequence>
<dbReference type="AlphaFoldDB" id="A0A642UWD3"/>
<feature type="compositionally biased region" description="Low complexity" evidence="1">
    <location>
        <begin position="86"/>
        <end position="103"/>
    </location>
</feature>
<feature type="compositionally biased region" description="Low complexity" evidence="1">
    <location>
        <begin position="114"/>
        <end position="123"/>
    </location>
</feature>
<accession>A0A642UWD3</accession>
<keyword evidence="3" id="KW-1185">Reference proteome</keyword>
<comment type="caution">
    <text evidence="2">The sequence shown here is derived from an EMBL/GenBank/DDBJ whole genome shotgun (WGS) entry which is preliminary data.</text>
</comment>
<dbReference type="EMBL" id="SWFT01000031">
    <property type="protein sequence ID" value="KAA8906789.1"/>
    <property type="molecule type" value="Genomic_DNA"/>
</dbReference>
<organism evidence="2 3">
    <name type="scientific">Diutina rugosa</name>
    <name type="common">Yeast</name>
    <name type="synonym">Candida rugosa</name>
    <dbReference type="NCBI Taxonomy" id="5481"/>
    <lineage>
        <taxon>Eukaryota</taxon>
        <taxon>Fungi</taxon>
        <taxon>Dikarya</taxon>
        <taxon>Ascomycota</taxon>
        <taxon>Saccharomycotina</taxon>
        <taxon>Pichiomycetes</taxon>
        <taxon>Debaryomycetaceae</taxon>
        <taxon>Diutina</taxon>
    </lineage>
</organism>
<feature type="compositionally biased region" description="Polar residues" evidence="1">
    <location>
        <begin position="62"/>
        <end position="71"/>
    </location>
</feature>
<protein>
    <submittedName>
        <fullName evidence="2">Uncharacterized protein</fullName>
    </submittedName>
</protein>
<name>A0A642UWD3_DIURU</name>
<evidence type="ECO:0000313" key="3">
    <source>
        <dbReference type="Proteomes" id="UP000449547"/>
    </source>
</evidence>
<gene>
    <name evidence="2" type="ORF">DIURU_000950</name>
</gene>
<reference evidence="2 3" key="1">
    <citation type="submission" date="2019-07" db="EMBL/GenBank/DDBJ databases">
        <title>Genome assembly of two rare yeast pathogens: Diutina rugosa and Trichomonascus ciferrii.</title>
        <authorList>
            <person name="Mixao V."/>
            <person name="Saus E."/>
            <person name="Hansen A."/>
            <person name="Lass-Flor C."/>
            <person name="Gabaldon T."/>
        </authorList>
    </citation>
    <scope>NUCLEOTIDE SEQUENCE [LARGE SCALE GENOMIC DNA]</scope>
    <source>
        <strain evidence="2 3">CBS 613</strain>
    </source>
</reference>
<evidence type="ECO:0000313" key="2">
    <source>
        <dbReference type="EMBL" id="KAA8906789.1"/>
    </source>
</evidence>
<feature type="region of interest" description="Disordered" evidence="1">
    <location>
        <begin position="27"/>
        <end position="154"/>
    </location>
</feature>
<proteinExistence type="predicted"/>